<evidence type="ECO:0000259" key="1">
    <source>
        <dbReference type="Pfam" id="PF07883"/>
    </source>
</evidence>
<dbReference type="HOGENOM" id="CLU_141446_3_0_14"/>
<dbReference type="InterPro" id="IPR014710">
    <property type="entry name" value="RmlC-like_jellyroll"/>
</dbReference>
<dbReference type="PANTHER" id="PTHR37694">
    <property type="entry name" value="SLR8022 PROTEIN"/>
    <property type="match status" value="1"/>
</dbReference>
<protein>
    <submittedName>
        <fullName evidence="2">Cupin domain protein, RmlC-type</fullName>
    </submittedName>
</protein>
<dbReference type="SUPFAM" id="SSF51182">
    <property type="entry name" value="RmlC-like cupins"/>
    <property type="match status" value="1"/>
</dbReference>
<name>U4KQP6_ALTPJ</name>
<dbReference type="RefSeq" id="WP_030003828.1">
    <property type="nucleotide sequence ID" value="NC_022538.1"/>
</dbReference>
<dbReference type="EMBL" id="FO681347">
    <property type="protein sequence ID" value="CCV64945.1"/>
    <property type="molecule type" value="Genomic_DNA"/>
</dbReference>
<feature type="domain" description="Cupin type-2" evidence="1">
    <location>
        <begin position="42"/>
        <end position="106"/>
    </location>
</feature>
<proteinExistence type="predicted"/>
<dbReference type="AlphaFoldDB" id="U4KQP6"/>
<dbReference type="Gene3D" id="2.60.120.10">
    <property type="entry name" value="Jelly Rolls"/>
    <property type="match status" value="1"/>
</dbReference>
<dbReference type="Pfam" id="PF07883">
    <property type="entry name" value="Cupin_2"/>
    <property type="match status" value="1"/>
</dbReference>
<dbReference type="PANTHER" id="PTHR37694:SF1">
    <property type="entry name" value="SLR8022 PROTEIN"/>
    <property type="match status" value="1"/>
</dbReference>
<keyword evidence="3" id="KW-1185">Reference proteome</keyword>
<dbReference type="InterPro" id="IPR011051">
    <property type="entry name" value="RmlC_Cupin_sf"/>
</dbReference>
<evidence type="ECO:0000313" key="2">
    <source>
        <dbReference type="EMBL" id="CCV64945.1"/>
    </source>
</evidence>
<sequence>MIKNIEHATVFSFKDEVVYQKGQVVSKTLSQNKNVSLTAFAFDKNEGLTKHKSPGDALVTILEGSAVIEIGDEIFELTENQSIIMPANVAHALFAKEQFKMLLTVIFPEK</sequence>
<dbReference type="Proteomes" id="UP000032740">
    <property type="component" value="Chromosome"/>
</dbReference>
<evidence type="ECO:0000313" key="3">
    <source>
        <dbReference type="Proteomes" id="UP000032740"/>
    </source>
</evidence>
<organism evidence="2 3">
    <name type="scientific">Alteracholeplasma palmae (strain ATCC 49389 / J233)</name>
    <name type="common">Acholeplasma palmae</name>
    <dbReference type="NCBI Taxonomy" id="1318466"/>
    <lineage>
        <taxon>Bacteria</taxon>
        <taxon>Bacillati</taxon>
        <taxon>Mycoplasmatota</taxon>
        <taxon>Mollicutes</taxon>
        <taxon>Acholeplasmatales</taxon>
        <taxon>Acholeplasmataceae</taxon>
        <taxon>Acholeplasma</taxon>
    </lineage>
</organism>
<dbReference type="CDD" id="cd02230">
    <property type="entry name" value="cupin_HP0902-like"/>
    <property type="match status" value="1"/>
</dbReference>
<dbReference type="KEGG" id="apal:BN85413680"/>
<dbReference type="STRING" id="1318466.BN85413680"/>
<accession>U4KQP6</accession>
<dbReference type="InterPro" id="IPR013096">
    <property type="entry name" value="Cupin_2"/>
</dbReference>
<gene>
    <name evidence="2" type="ORF">BN85413680</name>
</gene>
<reference evidence="2 3" key="1">
    <citation type="journal article" date="2013" name="J. Mol. Microbiol. Biotechnol.">
        <title>Analysis of the Complete Genomes of Acholeplasma brassicae , A. palmae and A. laidlawii and Their Comparison to the Obligate Parasites from ' Candidatus Phytoplasma'.</title>
        <authorList>
            <person name="Kube M."/>
            <person name="Siewert C."/>
            <person name="Migdoll A.M."/>
            <person name="Duduk B."/>
            <person name="Holz S."/>
            <person name="Rabus R."/>
            <person name="Seemuller E."/>
            <person name="Mitrovic J."/>
            <person name="Muller I."/>
            <person name="Buttner C."/>
            <person name="Reinhardt R."/>
        </authorList>
    </citation>
    <scope>NUCLEOTIDE SEQUENCE [LARGE SCALE GENOMIC DNA]</scope>
    <source>
        <strain evidence="2 3">J233</strain>
    </source>
</reference>
<dbReference type="OrthoDB" id="9793184at2"/>